<keyword evidence="1" id="KW-0812">Transmembrane</keyword>
<organism evidence="2">
    <name type="scientific">marine metagenome</name>
    <dbReference type="NCBI Taxonomy" id="408172"/>
    <lineage>
        <taxon>unclassified sequences</taxon>
        <taxon>metagenomes</taxon>
        <taxon>ecological metagenomes</taxon>
    </lineage>
</organism>
<feature type="transmembrane region" description="Helical" evidence="1">
    <location>
        <begin position="6"/>
        <end position="25"/>
    </location>
</feature>
<reference evidence="2" key="1">
    <citation type="submission" date="2018-05" db="EMBL/GenBank/DDBJ databases">
        <authorList>
            <person name="Lanie J.A."/>
            <person name="Ng W.-L."/>
            <person name="Kazmierczak K.M."/>
            <person name="Andrzejewski T.M."/>
            <person name="Davidsen T.M."/>
            <person name="Wayne K.J."/>
            <person name="Tettelin H."/>
            <person name="Glass J.I."/>
            <person name="Rusch D."/>
            <person name="Podicherti R."/>
            <person name="Tsui H.-C.T."/>
            <person name="Winkler M.E."/>
        </authorList>
    </citation>
    <scope>NUCLEOTIDE SEQUENCE</scope>
</reference>
<name>A0A383CCW0_9ZZZZ</name>
<proteinExistence type="predicted"/>
<evidence type="ECO:0000256" key="1">
    <source>
        <dbReference type="SAM" id="Phobius"/>
    </source>
</evidence>
<gene>
    <name evidence="2" type="ORF">METZ01_LOCUS483051</name>
</gene>
<evidence type="ECO:0000313" key="2">
    <source>
        <dbReference type="EMBL" id="SVE30197.1"/>
    </source>
</evidence>
<feature type="non-terminal residue" evidence="2">
    <location>
        <position position="171"/>
    </location>
</feature>
<dbReference type="AlphaFoldDB" id="A0A383CCW0"/>
<keyword evidence="1" id="KW-1133">Transmembrane helix</keyword>
<sequence>MGKLKYLIYIFVIFIVSLVLVAAFPNKDLTKFVVKNNSEYFVLGINKNRYRNLYYDFLTQRYFRNNFLLNTDNLNIIRERTKEFLVDHDESEFYKFDIPLYSGISLGSTIIRGFGFCDSVNGILGLRLSKDYRNIELWSLYETKNNSSPHTLLKLVKNHHITYMDIYGYKR</sequence>
<accession>A0A383CCW0</accession>
<keyword evidence="1" id="KW-0472">Membrane</keyword>
<protein>
    <submittedName>
        <fullName evidence="2">Uncharacterized protein</fullName>
    </submittedName>
</protein>
<dbReference type="EMBL" id="UINC01207898">
    <property type="protein sequence ID" value="SVE30197.1"/>
    <property type="molecule type" value="Genomic_DNA"/>
</dbReference>